<keyword evidence="2" id="KW-0645">Protease</keyword>
<feature type="compositionally biased region" description="Pro residues" evidence="9">
    <location>
        <begin position="666"/>
        <end position="679"/>
    </location>
</feature>
<dbReference type="InterPro" id="IPR023346">
    <property type="entry name" value="Lysozyme-like_dom_sf"/>
</dbReference>
<keyword evidence="4" id="KW-0808">Transferase</keyword>
<reference evidence="14" key="1">
    <citation type="journal article" date="2019" name="Int. J. Syst. Evol. Microbiol.">
        <title>The Global Catalogue of Microorganisms (GCM) 10K type strain sequencing project: providing services to taxonomists for standard genome sequencing and annotation.</title>
        <authorList>
            <consortium name="The Broad Institute Genomics Platform"/>
            <consortium name="The Broad Institute Genome Sequencing Center for Infectious Disease"/>
            <person name="Wu L."/>
            <person name="Ma J."/>
        </authorList>
    </citation>
    <scope>NUCLEOTIDE SEQUENCE [LARGE SCALE GENOMIC DNA]</scope>
    <source>
        <strain evidence="14">JCM 16953</strain>
    </source>
</reference>
<keyword evidence="14" id="KW-1185">Reference proteome</keyword>
<gene>
    <name evidence="13" type="ORF">GCM10022242_37840</name>
</gene>
<keyword evidence="10" id="KW-0812">Transmembrane</keyword>
<feature type="transmembrane region" description="Helical" evidence="10">
    <location>
        <begin position="22"/>
        <end position="48"/>
    </location>
</feature>
<comment type="catalytic activity">
    <reaction evidence="8">
        <text>[GlcNAc-(1-&gt;4)-Mur2Ac(oyl-L-Ala-gamma-D-Glu-L-Lys-D-Ala-D-Ala)](n)-di-trans,octa-cis-undecaprenyl diphosphate + beta-D-GlcNAc-(1-&gt;4)-Mur2Ac(oyl-L-Ala-gamma-D-Glu-L-Lys-D-Ala-D-Ala)-di-trans,octa-cis-undecaprenyl diphosphate = [GlcNAc-(1-&gt;4)-Mur2Ac(oyl-L-Ala-gamma-D-Glu-L-Lys-D-Ala-D-Ala)](n+1)-di-trans,octa-cis-undecaprenyl diphosphate + di-trans,octa-cis-undecaprenyl diphosphate + H(+)</text>
        <dbReference type="Rhea" id="RHEA:23708"/>
        <dbReference type="Rhea" id="RHEA-COMP:9602"/>
        <dbReference type="Rhea" id="RHEA-COMP:9603"/>
        <dbReference type="ChEBI" id="CHEBI:15378"/>
        <dbReference type="ChEBI" id="CHEBI:58405"/>
        <dbReference type="ChEBI" id="CHEBI:60033"/>
        <dbReference type="ChEBI" id="CHEBI:78435"/>
        <dbReference type="EC" id="2.4.99.28"/>
    </reaction>
</comment>
<evidence type="ECO:0000259" key="12">
    <source>
        <dbReference type="Pfam" id="PF00912"/>
    </source>
</evidence>
<accession>A0ABP7J3M2</accession>
<comment type="catalytic activity">
    <reaction evidence="7">
        <text>Preferential cleavage: (Ac)2-L-Lys-D-Ala-|-D-Ala. Also transpeptidation of peptidyl-alanyl moieties that are N-acyl substituents of D-alanine.</text>
        <dbReference type="EC" id="3.4.16.4"/>
    </reaction>
</comment>
<comment type="caution">
    <text evidence="13">The sequence shown here is derived from an EMBL/GenBank/DDBJ whole genome shotgun (WGS) entry which is preliminary data.</text>
</comment>
<keyword evidence="10" id="KW-1133">Transmembrane helix</keyword>
<evidence type="ECO:0008006" key="15">
    <source>
        <dbReference type="Google" id="ProtNLM"/>
    </source>
</evidence>
<evidence type="ECO:0000256" key="8">
    <source>
        <dbReference type="ARBA" id="ARBA00049902"/>
    </source>
</evidence>
<dbReference type="InterPro" id="IPR050396">
    <property type="entry name" value="Glycosyltr_51/Transpeptidase"/>
</dbReference>
<evidence type="ECO:0000256" key="3">
    <source>
        <dbReference type="ARBA" id="ARBA00022676"/>
    </source>
</evidence>
<dbReference type="Proteomes" id="UP001501821">
    <property type="component" value="Unassembled WGS sequence"/>
</dbReference>
<dbReference type="PANTHER" id="PTHR32282:SF34">
    <property type="entry name" value="PENICILLIN-BINDING PROTEIN 1A"/>
    <property type="match status" value="1"/>
</dbReference>
<evidence type="ECO:0000256" key="7">
    <source>
        <dbReference type="ARBA" id="ARBA00034000"/>
    </source>
</evidence>
<evidence type="ECO:0000256" key="9">
    <source>
        <dbReference type="SAM" id="MobiDB-lite"/>
    </source>
</evidence>
<dbReference type="InterPro" id="IPR001264">
    <property type="entry name" value="Glyco_trans_51"/>
</dbReference>
<evidence type="ECO:0000256" key="4">
    <source>
        <dbReference type="ARBA" id="ARBA00022679"/>
    </source>
</evidence>
<dbReference type="Gene3D" id="3.40.710.10">
    <property type="entry name" value="DD-peptidase/beta-lactamase superfamily"/>
    <property type="match status" value="1"/>
</dbReference>
<evidence type="ECO:0000259" key="11">
    <source>
        <dbReference type="Pfam" id="PF00905"/>
    </source>
</evidence>
<evidence type="ECO:0000256" key="1">
    <source>
        <dbReference type="ARBA" id="ARBA00022645"/>
    </source>
</evidence>
<keyword evidence="5" id="KW-0378">Hydrolase</keyword>
<evidence type="ECO:0000313" key="14">
    <source>
        <dbReference type="Proteomes" id="UP001501821"/>
    </source>
</evidence>
<dbReference type="SUPFAM" id="SSF53955">
    <property type="entry name" value="Lysozyme-like"/>
    <property type="match status" value="1"/>
</dbReference>
<feature type="compositionally biased region" description="Low complexity" evidence="9">
    <location>
        <begin position="680"/>
        <end position="704"/>
    </location>
</feature>
<evidence type="ECO:0000256" key="2">
    <source>
        <dbReference type="ARBA" id="ARBA00022670"/>
    </source>
</evidence>
<feature type="region of interest" description="Disordered" evidence="9">
    <location>
        <begin position="647"/>
        <end position="744"/>
    </location>
</feature>
<dbReference type="InterPro" id="IPR036950">
    <property type="entry name" value="PBP_transglycosylase"/>
</dbReference>
<dbReference type="Pfam" id="PF00905">
    <property type="entry name" value="Transpeptidase"/>
    <property type="match status" value="1"/>
</dbReference>
<dbReference type="EMBL" id="BAABAH010000018">
    <property type="protein sequence ID" value="GAA3833222.1"/>
    <property type="molecule type" value="Genomic_DNA"/>
</dbReference>
<feature type="compositionally biased region" description="Low complexity" evidence="9">
    <location>
        <begin position="711"/>
        <end position="730"/>
    </location>
</feature>
<evidence type="ECO:0000256" key="6">
    <source>
        <dbReference type="ARBA" id="ARBA00023268"/>
    </source>
</evidence>
<evidence type="ECO:0000313" key="13">
    <source>
        <dbReference type="EMBL" id="GAA3833222.1"/>
    </source>
</evidence>
<organism evidence="13 14">
    <name type="scientific">Nocardioides panacisoli</name>
    <dbReference type="NCBI Taxonomy" id="627624"/>
    <lineage>
        <taxon>Bacteria</taxon>
        <taxon>Bacillati</taxon>
        <taxon>Actinomycetota</taxon>
        <taxon>Actinomycetes</taxon>
        <taxon>Propionibacteriales</taxon>
        <taxon>Nocardioidaceae</taxon>
        <taxon>Nocardioides</taxon>
    </lineage>
</organism>
<dbReference type="PANTHER" id="PTHR32282">
    <property type="entry name" value="BINDING PROTEIN TRANSPEPTIDASE, PUTATIVE-RELATED"/>
    <property type="match status" value="1"/>
</dbReference>
<dbReference type="Gene3D" id="1.10.3810.10">
    <property type="entry name" value="Biosynthetic peptidoglycan transglycosylase-like"/>
    <property type="match status" value="1"/>
</dbReference>
<keyword evidence="6" id="KW-0511">Multifunctional enzyme</keyword>
<proteinExistence type="predicted"/>
<evidence type="ECO:0000256" key="5">
    <source>
        <dbReference type="ARBA" id="ARBA00022801"/>
    </source>
</evidence>
<name>A0ABP7J3M2_9ACTN</name>
<feature type="domain" description="Penicillin-binding protein transpeptidase" evidence="11">
    <location>
        <begin position="347"/>
        <end position="633"/>
    </location>
</feature>
<protein>
    <recommendedName>
        <fullName evidence="15">Penicillin-insensitive transglycosylase</fullName>
    </recommendedName>
</protein>
<sequence length="744" mass="79310">MATGRGAGAKASKTPKTPKQRLLWLLKWASIGFLVMILVAVGGFVVLYKSIDIPSPNADYLTATTHVYYDDGKTELGDFAIQRRDPIEYGEMPQNIKDAVVAAEDQSFWTNKGIDPKGILRAAFNDASGGSTQGASTITQQYVKILYLTQERSWKRKVKEAILSLKIQKQLSKQDVLEGYLNTIYFGRGAYGIQAAAQAYFQVDAKDLSLKQAAVLAAVLNDPNDLDPSNGKKAKIALKQRYQYVLGSMAKLGTVDSGRAAKSEKLLPPFPKQEPNDTYGGEKGHVLQMVKQQLLDLGFSEEEIEGGGLKVTTTFTQKAMDAAAEGVDEQRPDGAEFSDKNLHVGVATVEPGTGAVRGIYAGQDYLQSQLNWAVEGGQAGSTFKPFALAMALKNGWSLKDTFDGNSPYTAPDGTEFVNEQDTDYGSAVSLLKATEDSINTCYIDLTLSTPDGPQKIVDTAEDMGIPPLKKPANAYGFPSYTEGLNANAQVALGSQTVSPINMANGYATIANGGVAADPYIIEKVVDADGKTRYQHKVDTHRAISADVAADVSYALQDVVKYGTGTAALGLGRPAAGKTGTATNGLDQVSSAWFVGFTPQLSTAVMYVRGKGNEQLDGWLPEYFGGSYPARTWTAIMLKDMEGLPVEEFPPAANVDGTAPTTGHAPYTPPPSPTHRPSPSHPTTTKSTPTNTPTQPTEPTDTGSSSDGGGTSSAPPSSSQPPASTPTSKPSRTPHQRGRRRRPAA</sequence>
<feature type="compositionally biased region" description="Basic residues" evidence="9">
    <location>
        <begin position="731"/>
        <end position="744"/>
    </location>
</feature>
<feature type="domain" description="Glycosyl transferase family 51" evidence="12">
    <location>
        <begin position="81"/>
        <end position="249"/>
    </location>
</feature>
<dbReference type="SUPFAM" id="SSF56601">
    <property type="entry name" value="beta-lactamase/transpeptidase-like"/>
    <property type="match status" value="1"/>
</dbReference>
<keyword evidence="10" id="KW-0472">Membrane</keyword>
<keyword evidence="1" id="KW-0121">Carboxypeptidase</keyword>
<dbReference type="Pfam" id="PF00912">
    <property type="entry name" value="Transgly"/>
    <property type="match status" value="1"/>
</dbReference>
<dbReference type="InterPro" id="IPR012338">
    <property type="entry name" value="Beta-lactam/transpept-like"/>
</dbReference>
<evidence type="ECO:0000256" key="10">
    <source>
        <dbReference type="SAM" id="Phobius"/>
    </source>
</evidence>
<dbReference type="InterPro" id="IPR001460">
    <property type="entry name" value="PCN-bd_Tpept"/>
</dbReference>
<keyword evidence="3" id="KW-0328">Glycosyltransferase</keyword>